<accession>A0ABW7V1G1</accession>
<dbReference type="Proteomes" id="UP001611548">
    <property type="component" value="Unassembled WGS sequence"/>
</dbReference>
<organism evidence="2 3">
    <name type="scientific">Streptomyces pathocidini</name>
    <dbReference type="NCBI Taxonomy" id="1650571"/>
    <lineage>
        <taxon>Bacteria</taxon>
        <taxon>Bacillati</taxon>
        <taxon>Actinomycetota</taxon>
        <taxon>Actinomycetes</taxon>
        <taxon>Kitasatosporales</taxon>
        <taxon>Streptomycetaceae</taxon>
        <taxon>Streptomyces</taxon>
    </lineage>
</organism>
<evidence type="ECO:0000313" key="2">
    <source>
        <dbReference type="EMBL" id="MFI1967439.1"/>
    </source>
</evidence>
<comment type="caution">
    <text evidence="2">The sequence shown here is derived from an EMBL/GenBank/DDBJ whole genome shotgun (WGS) entry which is preliminary data.</text>
</comment>
<protein>
    <submittedName>
        <fullName evidence="2">Transposase family protein</fullName>
    </submittedName>
</protein>
<evidence type="ECO:0000259" key="1">
    <source>
        <dbReference type="Pfam" id="PF13808"/>
    </source>
</evidence>
<gene>
    <name evidence="2" type="ORF">ACH429_25535</name>
</gene>
<reference evidence="2 3" key="1">
    <citation type="submission" date="2024-10" db="EMBL/GenBank/DDBJ databases">
        <title>The Natural Products Discovery Center: Release of the First 8490 Sequenced Strains for Exploring Actinobacteria Biosynthetic Diversity.</title>
        <authorList>
            <person name="Kalkreuter E."/>
            <person name="Kautsar S.A."/>
            <person name="Yang D."/>
            <person name="Bader C.D."/>
            <person name="Teijaro C.N."/>
            <person name="Fluegel L."/>
            <person name="Davis C.M."/>
            <person name="Simpson J.R."/>
            <person name="Lauterbach L."/>
            <person name="Steele A.D."/>
            <person name="Gui C."/>
            <person name="Meng S."/>
            <person name="Li G."/>
            <person name="Viehrig K."/>
            <person name="Ye F."/>
            <person name="Su P."/>
            <person name="Kiefer A.F."/>
            <person name="Nichols A."/>
            <person name="Cepeda A.J."/>
            <person name="Yan W."/>
            <person name="Fan B."/>
            <person name="Jiang Y."/>
            <person name="Adhikari A."/>
            <person name="Zheng C.-J."/>
            <person name="Schuster L."/>
            <person name="Cowan T.M."/>
            <person name="Smanski M.J."/>
            <person name="Chevrette M.G."/>
            <person name="De Carvalho L.P.S."/>
            <person name="Shen B."/>
        </authorList>
    </citation>
    <scope>NUCLEOTIDE SEQUENCE [LARGE SCALE GENOMIC DNA]</scope>
    <source>
        <strain evidence="2 3">NPDC020327</strain>
    </source>
</reference>
<name>A0ABW7V1G1_9ACTN</name>
<dbReference type="RefSeq" id="WP_157859248.1">
    <property type="nucleotide sequence ID" value="NZ_JBIRWE010000020.1"/>
</dbReference>
<keyword evidence="3" id="KW-1185">Reference proteome</keyword>
<dbReference type="Pfam" id="PF13808">
    <property type="entry name" value="DDE_Tnp_1_assoc"/>
    <property type="match status" value="1"/>
</dbReference>
<dbReference type="EMBL" id="JBIRWE010000020">
    <property type="protein sequence ID" value="MFI1967439.1"/>
    <property type="molecule type" value="Genomic_DNA"/>
</dbReference>
<proteinExistence type="predicted"/>
<sequence length="111" mass="11894">MCHQTSTICLTKSPTRQHRSGGSLTLRLQTLADPRARRGNRHPFVAVLLAACPTVVAGAKSFAAIGQWAKDVPQDLLARLGTRTAMAFGVRIGSSSATIRRIEATPAVWTL</sequence>
<dbReference type="InterPro" id="IPR032806">
    <property type="entry name" value="YbfD_N"/>
</dbReference>
<feature type="domain" description="H repeat-associated protein N-terminal" evidence="1">
    <location>
        <begin position="27"/>
        <end position="102"/>
    </location>
</feature>
<evidence type="ECO:0000313" key="3">
    <source>
        <dbReference type="Proteomes" id="UP001611548"/>
    </source>
</evidence>